<dbReference type="RefSeq" id="WP_346142486.1">
    <property type="nucleotide sequence ID" value="NZ_BAAATE010000001.1"/>
</dbReference>
<dbReference type="EMBL" id="BAAATE010000001">
    <property type="protein sequence ID" value="GAA2642496.1"/>
    <property type="molecule type" value="Genomic_DNA"/>
</dbReference>
<sequence>MMAVKKISISLPEETLDEVARLAEREGLSVSAWLTQAAGHVIRREAGLAAVREWEAEHGEITPERQAAAAARLAAADAEMSAQTVTERLAG</sequence>
<feature type="domain" description="Ribbon-helix-helix protein CopG" evidence="1">
    <location>
        <begin position="5"/>
        <end position="32"/>
    </location>
</feature>
<organism evidence="2 3">
    <name type="scientific">Nonomuraea recticatena</name>
    <dbReference type="NCBI Taxonomy" id="46178"/>
    <lineage>
        <taxon>Bacteria</taxon>
        <taxon>Bacillati</taxon>
        <taxon>Actinomycetota</taxon>
        <taxon>Actinomycetes</taxon>
        <taxon>Streptosporangiales</taxon>
        <taxon>Streptosporangiaceae</taxon>
        <taxon>Nonomuraea</taxon>
    </lineage>
</organism>
<reference evidence="3" key="1">
    <citation type="journal article" date="2019" name="Int. J. Syst. Evol. Microbiol.">
        <title>The Global Catalogue of Microorganisms (GCM) 10K type strain sequencing project: providing services to taxonomists for standard genome sequencing and annotation.</title>
        <authorList>
            <consortium name="The Broad Institute Genomics Platform"/>
            <consortium name="The Broad Institute Genome Sequencing Center for Infectious Disease"/>
            <person name="Wu L."/>
            <person name="Ma J."/>
        </authorList>
    </citation>
    <scope>NUCLEOTIDE SEQUENCE [LARGE SCALE GENOMIC DNA]</scope>
    <source>
        <strain evidence="3">JCM 6835</strain>
    </source>
</reference>
<protein>
    <recommendedName>
        <fullName evidence="1">Ribbon-helix-helix protein CopG domain-containing protein</fullName>
    </recommendedName>
</protein>
<dbReference type="InterPro" id="IPR010985">
    <property type="entry name" value="Ribbon_hlx_hlx"/>
</dbReference>
<name>A0ABP6DGS9_9ACTN</name>
<dbReference type="InterPro" id="IPR002145">
    <property type="entry name" value="CopG"/>
</dbReference>
<dbReference type="Proteomes" id="UP001501666">
    <property type="component" value="Unassembled WGS sequence"/>
</dbReference>
<dbReference type="SUPFAM" id="SSF47598">
    <property type="entry name" value="Ribbon-helix-helix"/>
    <property type="match status" value="1"/>
</dbReference>
<accession>A0ABP6DGS9</accession>
<dbReference type="Pfam" id="PF01402">
    <property type="entry name" value="RHH_1"/>
    <property type="match status" value="1"/>
</dbReference>
<gene>
    <name evidence="2" type="ORF">GCM10010412_002380</name>
</gene>
<evidence type="ECO:0000259" key="1">
    <source>
        <dbReference type="Pfam" id="PF01402"/>
    </source>
</evidence>
<evidence type="ECO:0000313" key="3">
    <source>
        <dbReference type="Proteomes" id="UP001501666"/>
    </source>
</evidence>
<dbReference type="Gene3D" id="1.10.1220.10">
    <property type="entry name" value="Met repressor-like"/>
    <property type="match status" value="1"/>
</dbReference>
<comment type="caution">
    <text evidence="2">The sequence shown here is derived from an EMBL/GenBank/DDBJ whole genome shotgun (WGS) entry which is preliminary data.</text>
</comment>
<dbReference type="InterPro" id="IPR013321">
    <property type="entry name" value="Arc_rbn_hlx_hlx"/>
</dbReference>
<evidence type="ECO:0000313" key="2">
    <source>
        <dbReference type="EMBL" id="GAA2642496.1"/>
    </source>
</evidence>
<proteinExistence type="predicted"/>
<keyword evidence="3" id="KW-1185">Reference proteome</keyword>